<sequence length="357" mass="39296">MRQPTTCHDPCAIPWARSRRERSAAPLIFAHRGACGYRPEHTAAAYELAVAMGADYIEPDLVMTADGVLVDRHEPDISETTDVADRPEFAGRRRTKGVDGTVVTGWFVDDFTLEELRTLRATERLGELRPGSARYDGRYPVMTFEDVLRQRADLAREYGRPIGIIPEIKHPSYLRELGHHPEAEVTRLLEEHGLNDPGAAAWVQCFEPSALQNLRTCGYRGHSLLLTEVGGAPFDLRAQGTTCADLLTPAALQDVARWADAVSPQKTQVIPWTTDGRLGEATRLVADAHAAGLAVFPWTFRAENAFLPRDHRIGDDPAAHGRLVDEVVAHLDAGVDGIFCDHPDLCVEARAQFLGGN</sequence>
<protein>
    <recommendedName>
        <fullName evidence="2">glycerophosphodiester phosphodiesterase</fullName>
        <ecNumber evidence="2">3.1.4.46</ecNumber>
    </recommendedName>
</protein>
<organism evidence="8 9">
    <name type="scientific">Janibacter alittae</name>
    <dbReference type="NCBI Taxonomy" id="3115209"/>
    <lineage>
        <taxon>Bacteria</taxon>
        <taxon>Bacillati</taxon>
        <taxon>Actinomycetota</taxon>
        <taxon>Actinomycetes</taxon>
        <taxon>Micrococcales</taxon>
        <taxon>Intrasporangiaceae</taxon>
        <taxon>Janibacter</taxon>
    </lineage>
</organism>
<dbReference type="EMBL" id="CP144913">
    <property type="protein sequence ID" value="WXB75239.1"/>
    <property type="molecule type" value="Genomic_DNA"/>
</dbReference>
<evidence type="ECO:0000259" key="7">
    <source>
        <dbReference type="PROSITE" id="PS51704"/>
    </source>
</evidence>
<evidence type="ECO:0000256" key="5">
    <source>
        <dbReference type="ARBA" id="ARBA00022801"/>
    </source>
</evidence>
<evidence type="ECO:0000256" key="6">
    <source>
        <dbReference type="ARBA" id="ARBA00047512"/>
    </source>
</evidence>
<dbReference type="Proteomes" id="UP001382727">
    <property type="component" value="Chromosome"/>
</dbReference>
<dbReference type="InterPro" id="IPR030395">
    <property type="entry name" value="GP_PDE_dom"/>
</dbReference>
<dbReference type="PANTHER" id="PTHR43620">
    <property type="entry name" value="GLYCEROPHOSPHORYL DIESTER PHOSPHODIESTERASE"/>
    <property type="match status" value="1"/>
</dbReference>
<keyword evidence="4" id="KW-0319">Glycerol metabolism</keyword>
<keyword evidence="3" id="KW-0732">Signal</keyword>
<evidence type="ECO:0000256" key="2">
    <source>
        <dbReference type="ARBA" id="ARBA00012247"/>
    </source>
</evidence>
<dbReference type="RefSeq" id="WP_338747952.1">
    <property type="nucleotide sequence ID" value="NZ_CP144913.1"/>
</dbReference>
<keyword evidence="9" id="KW-1185">Reference proteome</keyword>
<reference evidence="8 9" key="1">
    <citation type="submission" date="2024-02" db="EMBL/GenBank/DDBJ databases">
        <title>Janibacter sp. nov., isolated from gut of marine sandworm.</title>
        <authorList>
            <person name="Kim B."/>
            <person name="Jun M.O."/>
            <person name="Shin N.-R."/>
        </authorList>
    </citation>
    <scope>NUCLEOTIDE SEQUENCE [LARGE SCALE GENOMIC DNA]</scope>
    <source>
        <strain evidence="8 9">A1S7</strain>
    </source>
</reference>
<dbReference type="PROSITE" id="PS51704">
    <property type="entry name" value="GP_PDE"/>
    <property type="match status" value="1"/>
</dbReference>
<dbReference type="Gene3D" id="3.20.20.190">
    <property type="entry name" value="Phosphatidylinositol (PI) phosphodiesterase"/>
    <property type="match status" value="1"/>
</dbReference>
<name>A0ABZ2MDV8_9MICO</name>
<evidence type="ECO:0000313" key="8">
    <source>
        <dbReference type="EMBL" id="WXB75239.1"/>
    </source>
</evidence>
<dbReference type="SUPFAM" id="SSF51695">
    <property type="entry name" value="PLC-like phosphodiesterases"/>
    <property type="match status" value="1"/>
</dbReference>
<dbReference type="EC" id="3.1.4.46" evidence="2"/>
<evidence type="ECO:0000256" key="4">
    <source>
        <dbReference type="ARBA" id="ARBA00022798"/>
    </source>
</evidence>
<accession>A0ABZ2MDV8</accession>
<evidence type="ECO:0000256" key="1">
    <source>
        <dbReference type="ARBA" id="ARBA00007277"/>
    </source>
</evidence>
<gene>
    <name evidence="8" type="ORF">V1351_09735</name>
</gene>
<comment type="similarity">
    <text evidence="1">Belongs to the glycerophosphoryl diester phosphodiesterase family.</text>
</comment>
<comment type="catalytic activity">
    <reaction evidence="6">
        <text>a sn-glycero-3-phosphodiester + H2O = an alcohol + sn-glycerol 3-phosphate + H(+)</text>
        <dbReference type="Rhea" id="RHEA:12969"/>
        <dbReference type="ChEBI" id="CHEBI:15377"/>
        <dbReference type="ChEBI" id="CHEBI:15378"/>
        <dbReference type="ChEBI" id="CHEBI:30879"/>
        <dbReference type="ChEBI" id="CHEBI:57597"/>
        <dbReference type="ChEBI" id="CHEBI:83408"/>
        <dbReference type="EC" id="3.1.4.46"/>
    </reaction>
</comment>
<feature type="domain" description="GP-PDE" evidence="7">
    <location>
        <begin position="26"/>
        <end position="350"/>
    </location>
</feature>
<dbReference type="Pfam" id="PF03009">
    <property type="entry name" value="GDPD"/>
    <property type="match status" value="1"/>
</dbReference>
<dbReference type="InterPro" id="IPR017946">
    <property type="entry name" value="PLC-like_Pdiesterase_TIM-brl"/>
</dbReference>
<evidence type="ECO:0000256" key="3">
    <source>
        <dbReference type="ARBA" id="ARBA00022729"/>
    </source>
</evidence>
<proteinExistence type="inferred from homology"/>
<evidence type="ECO:0000313" key="9">
    <source>
        <dbReference type="Proteomes" id="UP001382727"/>
    </source>
</evidence>
<dbReference type="PANTHER" id="PTHR43620:SF7">
    <property type="entry name" value="GLYCEROPHOSPHODIESTER PHOSPHODIESTERASE GDPD5-RELATED"/>
    <property type="match status" value="1"/>
</dbReference>
<keyword evidence="5" id="KW-0378">Hydrolase</keyword>